<dbReference type="OrthoDB" id="6388554at2"/>
<organism evidence="4 5">
    <name type="scientific">Pseudoalteromonas carrageenovora IAM 12662</name>
    <dbReference type="NCBI Taxonomy" id="1314868"/>
    <lineage>
        <taxon>Bacteria</taxon>
        <taxon>Pseudomonadati</taxon>
        <taxon>Pseudomonadota</taxon>
        <taxon>Gammaproteobacteria</taxon>
        <taxon>Alteromonadales</taxon>
        <taxon>Pseudoalteromonadaceae</taxon>
        <taxon>Pseudoalteromonas</taxon>
    </lineage>
</organism>
<dbReference type="InterPro" id="IPR011992">
    <property type="entry name" value="EF-hand-dom_pair"/>
</dbReference>
<dbReference type="PROSITE" id="PS00018">
    <property type="entry name" value="EF_HAND_1"/>
    <property type="match status" value="2"/>
</dbReference>
<dbReference type="EMBL" id="LT965928">
    <property type="protein sequence ID" value="SOU40044.1"/>
    <property type="molecule type" value="Genomic_DNA"/>
</dbReference>
<dbReference type="EMBL" id="AQGW01000018">
    <property type="protein sequence ID" value="MBE0382252.1"/>
    <property type="molecule type" value="Genomic_DNA"/>
</dbReference>
<dbReference type="SUPFAM" id="SSF47473">
    <property type="entry name" value="EF-hand"/>
    <property type="match status" value="1"/>
</dbReference>
<feature type="signal peptide" evidence="1">
    <location>
        <begin position="1"/>
        <end position="20"/>
    </location>
</feature>
<reference evidence="4 5" key="2">
    <citation type="submission" date="2017-11" db="EMBL/GenBank/DDBJ databases">
        <authorList>
            <person name="Han C.G."/>
        </authorList>
    </citation>
    <scope>NUCLEOTIDE SEQUENCE [LARGE SCALE GENOMIC DNA]</scope>
    <source>
        <strain evidence="5">ATCC 43555</strain>
        <strain evidence="4">ATCC43555</strain>
    </source>
</reference>
<accession>A0A2K4X6U3</accession>
<keyword evidence="1" id="KW-0732">Signal</keyword>
<evidence type="ECO:0000313" key="4">
    <source>
        <dbReference type="EMBL" id="SOU40044.1"/>
    </source>
</evidence>
<protein>
    <submittedName>
        <fullName evidence="4">Calcium dependent protein</fullName>
    </submittedName>
</protein>
<dbReference type="InterPro" id="IPR018247">
    <property type="entry name" value="EF_Hand_1_Ca_BS"/>
</dbReference>
<dbReference type="Gene3D" id="1.10.238.10">
    <property type="entry name" value="EF-hand"/>
    <property type="match status" value="1"/>
</dbReference>
<dbReference type="Proteomes" id="UP000238288">
    <property type="component" value="Chromosome PCAR9a"/>
</dbReference>
<dbReference type="GeneID" id="93662686"/>
<dbReference type="RefSeq" id="WP_058547155.1">
    <property type="nucleotide sequence ID" value="NZ_AQGW01000018.1"/>
</dbReference>
<evidence type="ECO:0000313" key="3">
    <source>
        <dbReference type="EMBL" id="MBE0382252.1"/>
    </source>
</evidence>
<feature type="chain" id="PRO_5014338182" evidence="1">
    <location>
        <begin position="21"/>
        <end position="78"/>
    </location>
</feature>
<sequence length="78" mass="9138">MKILTFVSSLFLLFSFNAAALDVKQRFDHLDSNKSGYLTQDELEPQPQLLSTFVMWDKNQDNQISLVEFKNYLTNNLY</sequence>
<dbReference type="AlphaFoldDB" id="A0A2K4X6U3"/>
<evidence type="ECO:0000313" key="6">
    <source>
        <dbReference type="Proteomes" id="UP000615003"/>
    </source>
</evidence>
<dbReference type="GO" id="GO:0005509">
    <property type="term" value="F:calcium ion binding"/>
    <property type="evidence" value="ECO:0007669"/>
    <property type="project" value="InterPro"/>
</dbReference>
<dbReference type="Pfam" id="PF13499">
    <property type="entry name" value="EF-hand_7"/>
    <property type="match status" value="1"/>
</dbReference>
<dbReference type="CDD" id="cd00051">
    <property type="entry name" value="EFh"/>
    <property type="match status" value="1"/>
</dbReference>
<keyword evidence="6" id="KW-1185">Reference proteome</keyword>
<dbReference type="Proteomes" id="UP000615003">
    <property type="component" value="Unassembled WGS sequence"/>
</dbReference>
<reference evidence="3 6" key="1">
    <citation type="submission" date="2015-06" db="EMBL/GenBank/DDBJ databases">
        <title>Genome sequence of Pseudoalteromonas carrageenovora.</title>
        <authorList>
            <person name="Xie B.-B."/>
            <person name="Rong J.-C."/>
            <person name="Qin Q.-L."/>
            <person name="Zhang Y.-Z."/>
        </authorList>
    </citation>
    <scope>NUCLEOTIDE SEQUENCE [LARGE SCALE GENOMIC DNA]</scope>
    <source>
        <strain evidence="3 6">IAM 12662</strain>
    </source>
</reference>
<evidence type="ECO:0000256" key="1">
    <source>
        <dbReference type="SAM" id="SignalP"/>
    </source>
</evidence>
<gene>
    <name evidence="4" type="ORF">PCAR9_A20474</name>
    <name evidence="3" type="ORF">PCARR_a0549</name>
</gene>
<evidence type="ECO:0000313" key="5">
    <source>
        <dbReference type="Proteomes" id="UP000238288"/>
    </source>
</evidence>
<name>A0A2K4X6U3_PSEVC</name>
<feature type="domain" description="EF-hand" evidence="2">
    <location>
        <begin position="18"/>
        <end position="53"/>
    </location>
</feature>
<dbReference type="PROSITE" id="PS50222">
    <property type="entry name" value="EF_HAND_2"/>
    <property type="match status" value="1"/>
</dbReference>
<proteinExistence type="predicted"/>
<dbReference type="InterPro" id="IPR002048">
    <property type="entry name" value="EF_hand_dom"/>
</dbReference>
<evidence type="ECO:0000259" key="2">
    <source>
        <dbReference type="PROSITE" id="PS50222"/>
    </source>
</evidence>